<name>A0A511D0K0_9PSEU</name>
<evidence type="ECO:0000313" key="3">
    <source>
        <dbReference type="EMBL" id="GEL18302.1"/>
    </source>
</evidence>
<dbReference type="SUPFAM" id="SSF52402">
    <property type="entry name" value="Adenine nucleotide alpha hydrolases-like"/>
    <property type="match status" value="1"/>
</dbReference>
<dbReference type="AlphaFoldDB" id="A0A511D0K0"/>
<sequence>MTPTRRRVLVGVTGSLTNLQAIRTAVDVARERDAVLYAVHVWEPGRRLERPPAAAPASGNFPRVLHVHKAFSEALGGLPRDVDVRLVVVEGQPEARLARLGDKDTDLLVVGATTRTWRRPRLGDSVAGYCTRHARCPVLIVPPHEMARAALARRDRGLVAVLTGRGSVT</sequence>
<dbReference type="InterPro" id="IPR006016">
    <property type="entry name" value="UspA"/>
</dbReference>
<dbReference type="Pfam" id="PF00582">
    <property type="entry name" value="Usp"/>
    <property type="match status" value="1"/>
</dbReference>
<accession>A0A511D0K0</accession>
<protein>
    <submittedName>
        <fullName evidence="3">Universal stress protein</fullName>
    </submittedName>
</protein>
<evidence type="ECO:0000259" key="2">
    <source>
        <dbReference type="Pfam" id="PF00582"/>
    </source>
</evidence>
<feature type="domain" description="UspA" evidence="2">
    <location>
        <begin position="5"/>
        <end position="142"/>
    </location>
</feature>
<dbReference type="CDD" id="cd00293">
    <property type="entry name" value="USP-like"/>
    <property type="match status" value="1"/>
</dbReference>
<keyword evidence="4" id="KW-1185">Reference proteome</keyword>
<comment type="similarity">
    <text evidence="1">Belongs to the universal stress protein A family.</text>
</comment>
<dbReference type="PANTHER" id="PTHR46268">
    <property type="entry name" value="STRESS RESPONSE PROTEIN NHAX"/>
    <property type="match status" value="1"/>
</dbReference>
<organism evidence="3 4">
    <name type="scientific">Pseudonocardia asaccharolytica DSM 44247 = NBRC 16224</name>
    <dbReference type="NCBI Taxonomy" id="1123024"/>
    <lineage>
        <taxon>Bacteria</taxon>
        <taxon>Bacillati</taxon>
        <taxon>Actinomycetota</taxon>
        <taxon>Actinomycetes</taxon>
        <taxon>Pseudonocardiales</taxon>
        <taxon>Pseudonocardiaceae</taxon>
        <taxon>Pseudonocardia</taxon>
    </lineage>
</organism>
<dbReference type="Proteomes" id="UP000321328">
    <property type="component" value="Unassembled WGS sequence"/>
</dbReference>
<reference evidence="3 4" key="1">
    <citation type="submission" date="2019-07" db="EMBL/GenBank/DDBJ databases">
        <title>Whole genome shotgun sequence of Pseudonocardia asaccharolytica NBRC 16224.</title>
        <authorList>
            <person name="Hosoyama A."/>
            <person name="Uohara A."/>
            <person name="Ohji S."/>
            <person name="Ichikawa N."/>
        </authorList>
    </citation>
    <scope>NUCLEOTIDE SEQUENCE [LARGE SCALE GENOMIC DNA]</scope>
    <source>
        <strain evidence="3 4">NBRC 16224</strain>
    </source>
</reference>
<dbReference type="EMBL" id="BJVI01000018">
    <property type="protein sequence ID" value="GEL18302.1"/>
    <property type="molecule type" value="Genomic_DNA"/>
</dbReference>
<proteinExistence type="inferred from homology"/>
<comment type="caution">
    <text evidence="3">The sequence shown here is derived from an EMBL/GenBank/DDBJ whole genome shotgun (WGS) entry which is preliminary data.</text>
</comment>
<dbReference type="PRINTS" id="PR01438">
    <property type="entry name" value="UNVRSLSTRESS"/>
</dbReference>
<evidence type="ECO:0000313" key="4">
    <source>
        <dbReference type="Proteomes" id="UP000321328"/>
    </source>
</evidence>
<dbReference type="STRING" id="1123024.GCA_000423625_02480"/>
<evidence type="ECO:0000256" key="1">
    <source>
        <dbReference type="ARBA" id="ARBA00008791"/>
    </source>
</evidence>
<dbReference type="Gene3D" id="3.40.50.12370">
    <property type="match status" value="1"/>
</dbReference>
<dbReference type="InterPro" id="IPR006015">
    <property type="entry name" value="Universal_stress_UspA"/>
</dbReference>
<dbReference type="PANTHER" id="PTHR46268:SF6">
    <property type="entry name" value="UNIVERSAL STRESS PROTEIN UP12"/>
    <property type="match status" value="1"/>
</dbReference>
<gene>
    <name evidence="3" type="ORF">PA7_21390</name>
</gene>